<dbReference type="GO" id="GO:0003677">
    <property type="term" value="F:DNA binding"/>
    <property type="evidence" value="ECO:0007669"/>
    <property type="project" value="InterPro"/>
</dbReference>
<gene>
    <name evidence="1" type="ORF">GTI81_13870</name>
</gene>
<dbReference type="InterPro" id="IPR008003">
    <property type="entry name" value="DUF739"/>
</dbReference>
<evidence type="ECO:0000313" key="1">
    <source>
        <dbReference type="EMBL" id="MXS53788.1"/>
    </source>
</evidence>
<dbReference type="SUPFAM" id="SSF47413">
    <property type="entry name" value="lambda repressor-like DNA-binding domains"/>
    <property type="match status" value="1"/>
</dbReference>
<dbReference type="RefSeq" id="WP_002389146.1">
    <property type="nucleotide sequence ID" value="NZ_AP018538.1"/>
</dbReference>
<name>A0AAP6RJ56_ENTFL</name>
<accession>A0AAP6RJ56</accession>
<protein>
    <submittedName>
        <fullName evidence="1">DUF739 family protein</fullName>
    </submittedName>
</protein>
<proteinExistence type="predicted"/>
<reference evidence="1 2" key="1">
    <citation type="submission" date="2019-04" db="EMBL/GenBank/DDBJ databases">
        <title>Step-wise assembly of the neonatal virome modulated by breast feeding.</title>
        <authorList>
            <person name="Liang G."/>
            <person name="Bushman F."/>
        </authorList>
    </citation>
    <scope>NUCLEOTIDE SEQUENCE [LARGE SCALE GENOMIC DNA]</scope>
    <source>
        <strain evidence="1 2">E3754</strain>
    </source>
</reference>
<dbReference type="InterPro" id="IPR010982">
    <property type="entry name" value="Lambda_DNA-bd_dom_sf"/>
</dbReference>
<dbReference type="EMBL" id="WVTJ01000035">
    <property type="protein sequence ID" value="MXS53788.1"/>
    <property type="molecule type" value="Genomic_DNA"/>
</dbReference>
<dbReference type="Pfam" id="PF05339">
    <property type="entry name" value="DUF739"/>
    <property type="match status" value="1"/>
</dbReference>
<dbReference type="Proteomes" id="UP000429730">
    <property type="component" value="Unassembled WGS sequence"/>
</dbReference>
<sequence>MCYDYSKLAGRIVEKFGTQYNFAIAMGLSERTISLKMNGKVSWKDTEITKACKLLDLETNFIHLYFFKEKVHVCEQR</sequence>
<dbReference type="AlphaFoldDB" id="A0AAP6RJ56"/>
<comment type="caution">
    <text evidence="1">The sequence shown here is derived from an EMBL/GenBank/DDBJ whole genome shotgun (WGS) entry which is preliminary data.</text>
</comment>
<evidence type="ECO:0000313" key="2">
    <source>
        <dbReference type="Proteomes" id="UP000429730"/>
    </source>
</evidence>
<organism evidence="1 2">
    <name type="scientific">Enterococcus faecalis</name>
    <name type="common">Streptococcus faecalis</name>
    <dbReference type="NCBI Taxonomy" id="1351"/>
    <lineage>
        <taxon>Bacteria</taxon>
        <taxon>Bacillati</taxon>
        <taxon>Bacillota</taxon>
        <taxon>Bacilli</taxon>
        <taxon>Lactobacillales</taxon>
        <taxon>Enterococcaceae</taxon>
        <taxon>Enterococcus</taxon>
    </lineage>
</organism>